<accession>G5C6N7</accession>
<dbReference type="Gene3D" id="2.60.120.650">
    <property type="entry name" value="Cupin"/>
    <property type="match status" value="1"/>
</dbReference>
<dbReference type="AlphaFoldDB" id="G5C6N7"/>
<dbReference type="PANTHER" id="PTHR12480:SF21">
    <property type="entry name" value="JMJC DOMAIN-CONTAINING PROTEIN 8"/>
    <property type="match status" value="1"/>
</dbReference>
<dbReference type="SUPFAM" id="SSF51197">
    <property type="entry name" value="Clavaminate synthase-like"/>
    <property type="match status" value="1"/>
</dbReference>
<dbReference type="InterPro" id="IPR050910">
    <property type="entry name" value="JMJD6_ArgDemeth/LysHydrox"/>
</dbReference>
<sequence length="130" mass="14454">MEGPSDLAYPDFGQHYSFLRPVILQGLTDNSSSGIAGAGSGVPFHWHGPGFSKVIYAPKHWFPYPPEKTAELPTNKTTLTWLPDAYPALAPSERHLECTILAGEVLYFPDCWWHATLKLDISFFISTFLG</sequence>
<gene>
    <name evidence="1" type="ORF">GW7_10100</name>
</gene>
<dbReference type="GO" id="GO:0000987">
    <property type="term" value="F:cis-regulatory region sequence-specific DNA binding"/>
    <property type="evidence" value="ECO:0007669"/>
    <property type="project" value="TreeGrafter"/>
</dbReference>
<dbReference type="EMBL" id="JH173566">
    <property type="protein sequence ID" value="EHB17198.1"/>
    <property type="molecule type" value="Genomic_DNA"/>
</dbReference>
<organism evidence="1 2">
    <name type="scientific">Heterocephalus glaber</name>
    <name type="common">Naked mole rat</name>
    <dbReference type="NCBI Taxonomy" id="10181"/>
    <lineage>
        <taxon>Eukaryota</taxon>
        <taxon>Metazoa</taxon>
        <taxon>Chordata</taxon>
        <taxon>Craniata</taxon>
        <taxon>Vertebrata</taxon>
        <taxon>Euteleostomi</taxon>
        <taxon>Mammalia</taxon>
        <taxon>Eutheria</taxon>
        <taxon>Euarchontoglires</taxon>
        <taxon>Glires</taxon>
        <taxon>Rodentia</taxon>
        <taxon>Hystricomorpha</taxon>
        <taxon>Bathyergidae</taxon>
        <taxon>Heterocephalus</taxon>
    </lineage>
</organism>
<dbReference type="InParanoid" id="G5C6N7"/>
<dbReference type="PANTHER" id="PTHR12480">
    <property type="entry name" value="ARGININE DEMETHYLASE AND LYSYL-HYDROXYLASE JMJD"/>
    <property type="match status" value="1"/>
</dbReference>
<evidence type="ECO:0000313" key="2">
    <source>
        <dbReference type="Proteomes" id="UP000006813"/>
    </source>
</evidence>
<reference evidence="1 2" key="1">
    <citation type="journal article" date="2011" name="Nature">
        <title>Genome sequencing reveals insights into physiology and longevity of the naked mole rat.</title>
        <authorList>
            <person name="Kim E.B."/>
            <person name="Fang X."/>
            <person name="Fushan A.A."/>
            <person name="Huang Z."/>
            <person name="Lobanov A.V."/>
            <person name="Han L."/>
            <person name="Marino S.M."/>
            <person name="Sun X."/>
            <person name="Turanov A.A."/>
            <person name="Yang P."/>
            <person name="Yim S.H."/>
            <person name="Zhao X."/>
            <person name="Kasaikina M.V."/>
            <person name="Stoletzki N."/>
            <person name="Peng C."/>
            <person name="Polak P."/>
            <person name="Xiong Z."/>
            <person name="Kiezun A."/>
            <person name="Zhu Y."/>
            <person name="Chen Y."/>
            <person name="Kryukov G.V."/>
            <person name="Zhang Q."/>
            <person name="Peshkin L."/>
            <person name="Yang L."/>
            <person name="Bronson R.T."/>
            <person name="Buffenstein R."/>
            <person name="Wang B."/>
            <person name="Han C."/>
            <person name="Li Q."/>
            <person name="Chen L."/>
            <person name="Zhao W."/>
            <person name="Sunyaev S.R."/>
            <person name="Park T.J."/>
            <person name="Zhang G."/>
            <person name="Wang J."/>
            <person name="Gladyshev V.N."/>
        </authorList>
    </citation>
    <scope>NUCLEOTIDE SEQUENCE [LARGE SCALE GENOMIC DNA]</scope>
</reference>
<dbReference type="GO" id="GO:0005634">
    <property type="term" value="C:nucleus"/>
    <property type="evidence" value="ECO:0007669"/>
    <property type="project" value="TreeGrafter"/>
</dbReference>
<name>G5C6N7_HETGA</name>
<evidence type="ECO:0000313" key="1">
    <source>
        <dbReference type="EMBL" id="EHB17198.1"/>
    </source>
</evidence>
<protein>
    <submittedName>
        <fullName evidence="1">JmjC domain-containing protein 8</fullName>
    </submittedName>
</protein>
<dbReference type="Proteomes" id="UP000006813">
    <property type="component" value="Unassembled WGS sequence"/>
</dbReference>
<proteinExistence type="predicted"/>